<dbReference type="GO" id="GO:0003712">
    <property type="term" value="F:transcription coregulator activity"/>
    <property type="evidence" value="ECO:0007669"/>
    <property type="project" value="TreeGrafter"/>
</dbReference>
<dbReference type="InterPro" id="IPR002713">
    <property type="entry name" value="FF_domain"/>
</dbReference>
<feature type="compositionally biased region" description="Pro residues" evidence="3">
    <location>
        <begin position="133"/>
        <end position="149"/>
    </location>
</feature>
<feature type="region of interest" description="Disordered" evidence="3">
    <location>
        <begin position="549"/>
        <end position="609"/>
    </location>
</feature>
<dbReference type="Pfam" id="PF23517">
    <property type="entry name" value="WW_TCERG1"/>
    <property type="match status" value="1"/>
</dbReference>
<dbReference type="GO" id="GO:0005634">
    <property type="term" value="C:nucleus"/>
    <property type="evidence" value="ECO:0007669"/>
    <property type="project" value="TreeGrafter"/>
</dbReference>
<dbReference type="OrthoDB" id="63972at2759"/>
<dbReference type="Pfam" id="PF01846">
    <property type="entry name" value="FF"/>
    <property type="match status" value="6"/>
</dbReference>
<dbReference type="AlphaFoldDB" id="A0A4Y2DT76"/>
<accession>A0A4Y2DT76</accession>
<feature type="domain" description="WW" evidence="4">
    <location>
        <begin position="514"/>
        <end position="543"/>
    </location>
</feature>
<feature type="region of interest" description="Disordered" evidence="3">
    <location>
        <begin position="227"/>
        <end position="260"/>
    </location>
</feature>
<feature type="domain" description="FF" evidence="5">
    <location>
        <begin position="987"/>
        <end position="1052"/>
    </location>
</feature>
<keyword evidence="1" id="KW-0677">Repeat</keyword>
<dbReference type="FunFam" id="1.10.10.440:FF:000006">
    <property type="entry name" value="Transcription elongation regulator 1 (CA150)"/>
    <property type="match status" value="1"/>
</dbReference>
<dbReference type="FunFam" id="1.10.10.440:FF:000008">
    <property type="entry name" value="Transcription elongation regulator 1 (CA150)"/>
    <property type="match status" value="1"/>
</dbReference>
<feature type="domain" description="FF" evidence="5">
    <location>
        <begin position="930"/>
        <end position="986"/>
    </location>
</feature>
<proteinExistence type="predicted"/>
<dbReference type="Proteomes" id="UP000499080">
    <property type="component" value="Unassembled WGS sequence"/>
</dbReference>
<dbReference type="FunFam" id="1.10.10.440:FF:000005">
    <property type="entry name" value="Transcription elongation regulator 1 (CA150)"/>
    <property type="match status" value="1"/>
</dbReference>
<feature type="compositionally biased region" description="Basic and acidic residues" evidence="3">
    <location>
        <begin position="565"/>
        <end position="602"/>
    </location>
</feature>
<dbReference type="InterPro" id="IPR045148">
    <property type="entry name" value="TCRG1-like"/>
</dbReference>
<dbReference type="FunFam" id="1.10.10.440:FF:000001">
    <property type="entry name" value="Transcription elongation regulator 1 like"/>
    <property type="match status" value="1"/>
</dbReference>
<dbReference type="PANTHER" id="PTHR15377:SF3">
    <property type="entry name" value="WW DOMAIN-CONTAINING PROTEIN"/>
    <property type="match status" value="1"/>
</dbReference>
<feature type="region of interest" description="Disordered" evidence="3">
    <location>
        <begin position="324"/>
        <end position="355"/>
    </location>
</feature>
<dbReference type="SUPFAM" id="SSF51045">
    <property type="entry name" value="WW domain"/>
    <property type="match status" value="3"/>
</dbReference>
<dbReference type="SMART" id="SM00441">
    <property type="entry name" value="FF"/>
    <property type="match status" value="6"/>
</dbReference>
<feature type="compositionally biased region" description="Low complexity" evidence="3">
    <location>
        <begin position="227"/>
        <end position="253"/>
    </location>
</feature>
<dbReference type="SMART" id="SM00456">
    <property type="entry name" value="WW"/>
    <property type="match status" value="3"/>
</dbReference>
<comment type="caution">
    <text evidence="6">The sequence shown here is derived from an EMBL/GenBank/DDBJ whole genome shotgun (WGS) entry which is preliminary data.</text>
</comment>
<feature type="region of interest" description="Disordered" evidence="3">
    <location>
        <begin position="1"/>
        <end position="181"/>
    </location>
</feature>
<evidence type="ECO:0000313" key="6">
    <source>
        <dbReference type="EMBL" id="GBM20052.1"/>
    </source>
</evidence>
<feature type="domain" description="FF" evidence="5">
    <location>
        <begin position="694"/>
        <end position="749"/>
    </location>
</feature>
<evidence type="ECO:0000256" key="3">
    <source>
        <dbReference type="SAM" id="MobiDB-lite"/>
    </source>
</evidence>
<feature type="domain" description="WW" evidence="4">
    <location>
        <begin position="187"/>
        <end position="214"/>
    </location>
</feature>
<evidence type="ECO:0000259" key="4">
    <source>
        <dbReference type="PROSITE" id="PS50020"/>
    </source>
</evidence>
<organism evidence="6 7">
    <name type="scientific">Araneus ventricosus</name>
    <name type="common">Orbweaver spider</name>
    <name type="synonym">Epeira ventricosa</name>
    <dbReference type="NCBI Taxonomy" id="182803"/>
    <lineage>
        <taxon>Eukaryota</taxon>
        <taxon>Metazoa</taxon>
        <taxon>Ecdysozoa</taxon>
        <taxon>Arthropoda</taxon>
        <taxon>Chelicerata</taxon>
        <taxon>Arachnida</taxon>
        <taxon>Araneae</taxon>
        <taxon>Araneomorphae</taxon>
        <taxon>Entelegynae</taxon>
        <taxon>Araneoidea</taxon>
        <taxon>Araneidae</taxon>
        <taxon>Araneus</taxon>
    </lineage>
</organism>
<evidence type="ECO:0000256" key="1">
    <source>
        <dbReference type="ARBA" id="ARBA00022737"/>
    </source>
</evidence>
<dbReference type="PROSITE" id="PS51676">
    <property type="entry name" value="FF"/>
    <property type="match status" value="5"/>
</dbReference>
<dbReference type="GO" id="GO:0070063">
    <property type="term" value="F:RNA polymerase binding"/>
    <property type="evidence" value="ECO:0007669"/>
    <property type="project" value="InterPro"/>
</dbReference>
<dbReference type="Gene3D" id="1.10.10.440">
    <property type="entry name" value="FF domain"/>
    <property type="match status" value="6"/>
</dbReference>
<dbReference type="InterPro" id="IPR001202">
    <property type="entry name" value="WW_dom"/>
</dbReference>
<dbReference type="InterPro" id="IPR036020">
    <property type="entry name" value="WW_dom_sf"/>
</dbReference>
<evidence type="ECO:0000313" key="7">
    <source>
        <dbReference type="Proteomes" id="UP000499080"/>
    </source>
</evidence>
<feature type="compositionally biased region" description="Low complexity" evidence="3">
    <location>
        <begin position="324"/>
        <end position="343"/>
    </location>
</feature>
<protein>
    <submittedName>
        <fullName evidence="6">Transcription elongation regulator 1</fullName>
    </submittedName>
</protein>
<dbReference type="Gene3D" id="2.20.70.10">
    <property type="match status" value="3"/>
</dbReference>
<evidence type="ECO:0000256" key="2">
    <source>
        <dbReference type="SAM" id="Coils"/>
    </source>
</evidence>
<reference evidence="6 7" key="1">
    <citation type="journal article" date="2019" name="Sci. Rep.">
        <title>Orb-weaving spider Araneus ventricosus genome elucidates the spidroin gene catalogue.</title>
        <authorList>
            <person name="Kono N."/>
            <person name="Nakamura H."/>
            <person name="Ohtoshi R."/>
            <person name="Moran D.A.P."/>
            <person name="Shinohara A."/>
            <person name="Yoshida Y."/>
            <person name="Fujiwara M."/>
            <person name="Mori M."/>
            <person name="Tomita M."/>
            <person name="Arakawa K."/>
        </authorList>
    </citation>
    <scope>NUCLEOTIDE SEQUENCE [LARGE SCALE GENOMIC DNA]</scope>
</reference>
<feature type="domain" description="FF" evidence="5">
    <location>
        <begin position="627"/>
        <end position="682"/>
    </location>
</feature>
<sequence>MFNDEFDYFPEPQRNMRFEKPPHGPNRGPPGHMRGPPGPGPGMRRRMMPDGGGPPPNFRGPGPRGGDPMFENDYPQPHGMPPMGMGGPQNMPRGPPGHFGGGSPQHMGGNPQFGSPRQPQPGMPGKGHFQRPPMVPPFGVPPPGFPGGGPPHSQNRNPQASNHASPNTGNSPNAPNVPNIDLSGELWVETKTSEGKLYYYNARTRESAWTKPENVKILNQEQIEAMAAAAGPGSASDSANQKNESQKNNSQMNPATTTPNQYFVPMGSMPRMGPMPAPNMLPPPAFGMPPPPFGMPPPGMVAGPGYPFMPPPAFSVPMGVPAPASNSTTVTSDSSVAASVTSDPKLENDDSNNSVAEIKSKADEWTEYKATDGRSYYYNKVTNESVWEKPQALIDAEMNEENKVATSSDTENTNMSREGSEVQSDQDIATSMDVEESSVSLAESKTESAEVDSDAVNRMEIRENGTDTGAEKDVADGNEESALVEQEQTSTEQQEAQKNVDKSRPVSSTAIPGTPWCVVWTGDGRVFFFNPSSRKSVWEKPEELKGRADVDKLVQVPPPPYSDTVVKEADKTEADPAPETKKIKLEETSTEEEKTVKVKNETKNNINPGKQSAIDAELAAAKERAQISLDVRMKQFRELLIQRNVSAFSTWEKELHKIVFDPRYLLITSKERKQVFEKYVKDRAEEERNEKRKKMREHKENFRKLLEEASLNAKSTFSDFAQRYGKDERFKAIEKMRDRESIFNDYLQDVRRKERDERSSQREKSKKGFIEYLKEQKNLDKHSRWGDVKKILSLEDPRYKAVDSSSLREEWFREYIGGCRGLSKDKEDDCVIKDREKQERQEASIREREKEVQQSLATHLRQRDKERELHKHDEAVQHFKALLTDLVRSPDVSFHEVKKTLRKDHRWEMVGELSREERERVFEEHISLLYRKKKEKFRELLDETPEITLTSTWKEIKKLIKDDPRCSKFSSSDRRCEKEFKEYLKDRMVAAKADFRELLKETKIITYKSKKLIEETDHLKDIEKVLQNDKRYLVLQCIADERNELLMSYIDTLDRKGPPPPPTASEPARRSTK</sequence>
<keyword evidence="2" id="KW-0175">Coiled coil</keyword>
<evidence type="ECO:0000259" key="5">
    <source>
        <dbReference type="PROSITE" id="PS51676"/>
    </source>
</evidence>
<dbReference type="CDD" id="cd00201">
    <property type="entry name" value="WW"/>
    <property type="match status" value="3"/>
</dbReference>
<feature type="region of interest" description="Disordered" evidence="3">
    <location>
        <begin position="397"/>
        <end position="515"/>
    </location>
</feature>
<name>A0A4Y2DT76_ARAVE</name>
<dbReference type="PROSITE" id="PS50020">
    <property type="entry name" value="WW_DOMAIN_2"/>
    <property type="match status" value="3"/>
</dbReference>
<dbReference type="FunFam" id="2.20.70.10:FF:000049">
    <property type="entry name" value="Transcription elongation regulator 1-like"/>
    <property type="match status" value="1"/>
</dbReference>
<feature type="domain" description="FF" evidence="5">
    <location>
        <begin position="871"/>
        <end position="928"/>
    </location>
</feature>
<dbReference type="PANTHER" id="PTHR15377">
    <property type="entry name" value="TRANSCRIPTION ELONGATION REGULATOR 1"/>
    <property type="match status" value="1"/>
</dbReference>
<feature type="compositionally biased region" description="Basic and acidic residues" evidence="3">
    <location>
        <begin position="455"/>
        <end position="475"/>
    </location>
</feature>
<gene>
    <name evidence="6" type="primary">Tcerg1_2</name>
    <name evidence="6" type="ORF">AVEN_268386_2</name>
</gene>
<feature type="compositionally biased region" description="Low complexity" evidence="3">
    <location>
        <begin position="75"/>
        <end position="92"/>
    </location>
</feature>
<keyword evidence="7" id="KW-1185">Reference proteome</keyword>
<feature type="compositionally biased region" description="Polar residues" evidence="3">
    <location>
        <begin position="152"/>
        <end position="176"/>
    </location>
</feature>
<dbReference type="Pfam" id="PF00397">
    <property type="entry name" value="WW"/>
    <property type="match status" value="2"/>
</dbReference>
<feature type="compositionally biased region" description="Polar residues" evidence="3">
    <location>
        <begin position="404"/>
        <end position="429"/>
    </location>
</feature>
<dbReference type="SUPFAM" id="SSF81698">
    <property type="entry name" value="FF domain"/>
    <property type="match status" value="5"/>
</dbReference>
<feature type="region of interest" description="Disordered" evidence="3">
    <location>
        <begin position="1052"/>
        <end position="1073"/>
    </location>
</feature>
<dbReference type="EMBL" id="BGPR01000436">
    <property type="protein sequence ID" value="GBM20052.1"/>
    <property type="molecule type" value="Genomic_DNA"/>
</dbReference>
<feature type="coiled-coil region" evidence="2">
    <location>
        <begin position="681"/>
        <end position="712"/>
    </location>
</feature>
<dbReference type="InterPro" id="IPR036517">
    <property type="entry name" value="FF_domain_sf"/>
</dbReference>
<dbReference type="InterPro" id="IPR057565">
    <property type="entry name" value="WW_TCRG1_3rd"/>
</dbReference>
<feature type="domain" description="WW" evidence="4">
    <location>
        <begin position="359"/>
        <end position="392"/>
    </location>
</feature>
<feature type="compositionally biased region" description="Low complexity" evidence="3">
    <location>
        <begin position="485"/>
        <end position="494"/>
    </location>
</feature>